<dbReference type="InterPro" id="IPR017927">
    <property type="entry name" value="FAD-bd_FR_type"/>
</dbReference>
<gene>
    <name evidence="10" type="ORF">MINT15_22970</name>
</gene>
<dbReference type="CDD" id="cd11078">
    <property type="entry name" value="CYP130-like"/>
    <property type="match status" value="1"/>
</dbReference>
<dbReference type="InterPro" id="IPR012675">
    <property type="entry name" value="Beta-grasp_dom_sf"/>
</dbReference>
<dbReference type="PANTHER" id="PTHR46696">
    <property type="entry name" value="P450, PUTATIVE (EUROFUNG)-RELATED"/>
    <property type="match status" value="1"/>
</dbReference>
<evidence type="ECO:0000313" key="10">
    <source>
        <dbReference type="EMBL" id="KHF43992.1"/>
    </source>
</evidence>
<keyword evidence="2" id="KW-0349">Heme</keyword>
<dbReference type="InterPro" id="IPR036396">
    <property type="entry name" value="Cyt_P450_sf"/>
</dbReference>
<dbReference type="InterPro" id="IPR036010">
    <property type="entry name" value="2Fe-2S_ferredoxin-like_sf"/>
</dbReference>
<comment type="similarity">
    <text evidence="1">Belongs to the cytochrome P450 family.</text>
</comment>
<dbReference type="OrthoDB" id="3807506at2"/>
<dbReference type="PROSITE" id="PS51384">
    <property type="entry name" value="FAD_FR"/>
    <property type="match status" value="1"/>
</dbReference>
<dbReference type="SMR" id="A0A837D986"/>
<dbReference type="InterPro" id="IPR001041">
    <property type="entry name" value="2Fe-2S_ferredoxin-type"/>
</dbReference>
<evidence type="ECO:0000259" key="8">
    <source>
        <dbReference type="PROSITE" id="PS51085"/>
    </source>
</evidence>
<dbReference type="Pfam" id="PF00067">
    <property type="entry name" value="p450"/>
    <property type="match status" value="1"/>
</dbReference>
<dbReference type="CDD" id="cd06185">
    <property type="entry name" value="PDR_like"/>
    <property type="match status" value="1"/>
</dbReference>
<evidence type="ECO:0000259" key="9">
    <source>
        <dbReference type="PROSITE" id="PS51384"/>
    </source>
</evidence>
<feature type="region of interest" description="Disordered" evidence="7">
    <location>
        <begin position="1"/>
        <end position="30"/>
    </location>
</feature>
<evidence type="ECO:0000256" key="6">
    <source>
        <dbReference type="ARBA" id="ARBA00023033"/>
    </source>
</evidence>
<dbReference type="Gene3D" id="3.40.50.80">
    <property type="entry name" value="Nucleotide-binding domain of ferredoxin-NADP reductase (FNR) module"/>
    <property type="match status" value="1"/>
</dbReference>
<dbReference type="InterPro" id="IPR001128">
    <property type="entry name" value="Cyt_P450"/>
</dbReference>
<dbReference type="GO" id="GO:0005506">
    <property type="term" value="F:iron ion binding"/>
    <property type="evidence" value="ECO:0007669"/>
    <property type="project" value="InterPro"/>
</dbReference>
<feature type="compositionally biased region" description="Polar residues" evidence="7">
    <location>
        <begin position="1"/>
        <end position="13"/>
    </location>
</feature>
<dbReference type="Gene3D" id="1.10.630.10">
    <property type="entry name" value="Cytochrome P450"/>
    <property type="match status" value="1"/>
</dbReference>
<dbReference type="FunFam" id="1.10.630.10:FF:000018">
    <property type="entry name" value="Cytochrome P450 monooxygenase"/>
    <property type="match status" value="1"/>
</dbReference>
<dbReference type="Gene3D" id="2.40.30.10">
    <property type="entry name" value="Translation factors"/>
    <property type="match status" value="1"/>
</dbReference>
<dbReference type="InterPro" id="IPR017972">
    <property type="entry name" value="Cyt_P450_CS"/>
</dbReference>
<dbReference type="OMA" id="EDEPAHM"/>
<dbReference type="PROSITE" id="PS00197">
    <property type="entry name" value="2FE2S_FER_1"/>
    <property type="match status" value="1"/>
</dbReference>
<dbReference type="AlphaFoldDB" id="A0A837D986"/>
<dbReference type="PROSITE" id="PS00086">
    <property type="entry name" value="CYTOCHROME_P450"/>
    <property type="match status" value="1"/>
</dbReference>
<dbReference type="InterPro" id="IPR039261">
    <property type="entry name" value="FNR_nucleotide-bd"/>
</dbReference>
<dbReference type="PRINTS" id="PR00359">
    <property type="entry name" value="BP450"/>
</dbReference>
<evidence type="ECO:0000256" key="3">
    <source>
        <dbReference type="ARBA" id="ARBA00022723"/>
    </source>
</evidence>
<evidence type="ECO:0000256" key="4">
    <source>
        <dbReference type="ARBA" id="ARBA00023002"/>
    </source>
</evidence>
<dbReference type="GO" id="GO:0016705">
    <property type="term" value="F:oxidoreductase activity, acting on paired donors, with incorporation or reduction of molecular oxygen"/>
    <property type="evidence" value="ECO:0007669"/>
    <property type="project" value="InterPro"/>
</dbReference>
<dbReference type="InterPro" id="IPR006058">
    <property type="entry name" value="2Fe2S_fd_BS"/>
</dbReference>
<comment type="caution">
    <text evidence="10">The sequence shown here is derived from an EMBL/GenBank/DDBJ whole genome shotgun (WGS) entry which is preliminary data.</text>
</comment>
<protein>
    <submittedName>
        <fullName evidence="10">Cytochrome P450</fullName>
    </submittedName>
</protein>
<feature type="domain" description="FAD-binding FR-type" evidence="9">
    <location>
        <begin position="474"/>
        <end position="575"/>
    </location>
</feature>
<evidence type="ECO:0000256" key="1">
    <source>
        <dbReference type="ARBA" id="ARBA00010617"/>
    </source>
</evidence>
<keyword evidence="6" id="KW-0503">Monooxygenase</keyword>
<dbReference type="SUPFAM" id="SSF52343">
    <property type="entry name" value="Ferredoxin reductase-like, C-terminal NADP-linked domain"/>
    <property type="match status" value="1"/>
</dbReference>
<dbReference type="PANTHER" id="PTHR46696:SF6">
    <property type="entry name" value="P450, PUTATIVE (EUROFUNG)-RELATED"/>
    <property type="match status" value="1"/>
</dbReference>
<sequence>MGAESASASTNGKGTAVTESPGGCPIDHSRLDPTGCPVSANAAAFDPFTGPYQEDPPGSLRWSRDEEPVFYSPKLDYWVVTRYEDVKAVFRDNITFSPANVLEKITPFNDEANAVLAKYNYAMGRTLVNEDEPAHMPRRRALMEPFTPPHLAQHEPMVRKLVRERVDSFIDRGKAELVDEMLYEVPLTVALHFLGVPEEDHETLRKYSVAHTINTWGRPAPEEQVAVAENVGKFWQYAGEVLEKMREDPSGPGWMQYGIRLQPQMPDIITDSYLHSMMMAGIVAAHETTALAATNAIKLLLEHRTLWEEICADPSLIPNTVEECLRFAGSIIAWRRVATKDTEIGGVKIPKGAKLLIVNTSANHDERFFDNPDELDIRRENASDHLSFGYGSHQCMGKNLARMEIQIFLEELTKRIPHMELVPDQEFTYLPNTSFRGPQHLWVQWDPAKNPERENPEILDRQLKIKIGQPSKRTITRTMTVREISHEADDIVRITLADVRGRPLPKWSPGSHVDVELGELSRQYSLCGDPDDRSSYQIAVLKDPESRGGSRYVHEQLSVGDTLHIRGPRNHFKLNPDTQRYIFIAGGIGITPILTMADHARREGKDYEFHYCGSTRSAMAFLDRVVRDHGDRLTLHISDEGTRLDVEELLRTPQDDTQIYACGPQRLLDALAEATQHWPEEALRVEHFSSDLGELDPEKEHAFDVKLADSGITIRVAADQTVLNALRAANIDVPSDCEEGLCGSCEVAVSAGEIDHRDKVLTKSERALNNKMMTCCSRACGDSLTLEL</sequence>
<evidence type="ECO:0000256" key="5">
    <source>
        <dbReference type="ARBA" id="ARBA00023004"/>
    </source>
</evidence>
<dbReference type="GO" id="GO:0004497">
    <property type="term" value="F:monooxygenase activity"/>
    <property type="evidence" value="ECO:0007669"/>
    <property type="project" value="UniProtKB-KW"/>
</dbReference>
<dbReference type="RefSeq" id="WP_012796206.1">
    <property type="nucleotide sequence ID" value="NZ_CALJZO010000083.1"/>
</dbReference>
<dbReference type="SUPFAM" id="SSF48264">
    <property type="entry name" value="Cytochrome P450"/>
    <property type="match status" value="1"/>
</dbReference>
<name>A0A837D986_9PSEU</name>
<dbReference type="PROSITE" id="PS51085">
    <property type="entry name" value="2FE2S_FER_2"/>
    <property type="match status" value="1"/>
</dbReference>
<dbReference type="Proteomes" id="UP000030848">
    <property type="component" value="Unassembled WGS sequence"/>
</dbReference>
<keyword evidence="5" id="KW-0408">Iron</keyword>
<dbReference type="CDD" id="cd00207">
    <property type="entry name" value="fer2"/>
    <property type="match status" value="1"/>
</dbReference>
<dbReference type="Pfam" id="PF00111">
    <property type="entry name" value="Fer2"/>
    <property type="match status" value="1"/>
</dbReference>
<dbReference type="InterPro" id="IPR017938">
    <property type="entry name" value="Riboflavin_synthase-like_b-brl"/>
</dbReference>
<accession>A0A837D986</accession>
<keyword evidence="3" id="KW-0479">Metal-binding</keyword>
<feature type="domain" description="2Fe-2S ferredoxin-type" evidence="8">
    <location>
        <begin position="703"/>
        <end position="788"/>
    </location>
</feature>
<keyword evidence="4" id="KW-0560">Oxidoreductase</keyword>
<dbReference type="Gene3D" id="3.10.20.30">
    <property type="match status" value="1"/>
</dbReference>
<dbReference type="InterPro" id="IPR002397">
    <property type="entry name" value="Cyt_P450_B"/>
</dbReference>
<evidence type="ECO:0000256" key="7">
    <source>
        <dbReference type="SAM" id="MobiDB-lite"/>
    </source>
</evidence>
<dbReference type="EMBL" id="JRZE01000004">
    <property type="protein sequence ID" value="KHF43992.1"/>
    <property type="molecule type" value="Genomic_DNA"/>
</dbReference>
<evidence type="ECO:0000256" key="2">
    <source>
        <dbReference type="ARBA" id="ARBA00022617"/>
    </source>
</evidence>
<dbReference type="GO" id="GO:0051537">
    <property type="term" value="F:2 iron, 2 sulfur cluster binding"/>
    <property type="evidence" value="ECO:0007669"/>
    <property type="project" value="InterPro"/>
</dbReference>
<dbReference type="SUPFAM" id="SSF54292">
    <property type="entry name" value="2Fe-2S ferredoxin-like"/>
    <property type="match status" value="1"/>
</dbReference>
<organism evidence="10 11">
    <name type="scientific">Saccharomonospora viridis</name>
    <dbReference type="NCBI Taxonomy" id="1852"/>
    <lineage>
        <taxon>Bacteria</taxon>
        <taxon>Bacillati</taxon>
        <taxon>Actinomycetota</taxon>
        <taxon>Actinomycetes</taxon>
        <taxon>Pseudonocardiales</taxon>
        <taxon>Pseudonocardiaceae</taxon>
        <taxon>Saccharomonospora</taxon>
    </lineage>
</organism>
<proteinExistence type="inferred from homology"/>
<dbReference type="GO" id="GO:0020037">
    <property type="term" value="F:heme binding"/>
    <property type="evidence" value="ECO:0007669"/>
    <property type="project" value="InterPro"/>
</dbReference>
<evidence type="ECO:0000313" key="11">
    <source>
        <dbReference type="Proteomes" id="UP000030848"/>
    </source>
</evidence>
<dbReference type="SUPFAM" id="SSF63380">
    <property type="entry name" value="Riboflavin synthase domain-like"/>
    <property type="match status" value="1"/>
</dbReference>
<reference evidence="10 11" key="1">
    <citation type="submission" date="2014-10" db="EMBL/GenBank/DDBJ databases">
        <title>Genome sequence of Micropolyspora internatus JCM3315.</title>
        <authorList>
            <person name="Shin S.-K."/>
            <person name="Yi H."/>
        </authorList>
    </citation>
    <scope>NUCLEOTIDE SEQUENCE [LARGE SCALE GENOMIC DNA]</scope>
    <source>
        <strain evidence="10 11">JCM 3315</strain>
    </source>
</reference>